<feature type="transmembrane region" description="Helical" evidence="2">
    <location>
        <begin position="140"/>
        <end position="159"/>
    </location>
</feature>
<evidence type="ECO:0000313" key="4">
    <source>
        <dbReference type="Proteomes" id="UP000195321"/>
    </source>
</evidence>
<evidence type="ECO:0000256" key="2">
    <source>
        <dbReference type="SAM" id="Phobius"/>
    </source>
</evidence>
<dbReference type="EMBL" id="MWPX01000009">
    <property type="protein sequence ID" value="OUM48872.1"/>
    <property type="molecule type" value="Genomic_DNA"/>
</dbReference>
<feature type="compositionally biased region" description="Polar residues" evidence="1">
    <location>
        <begin position="36"/>
        <end position="53"/>
    </location>
</feature>
<dbReference type="AlphaFoldDB" id="A0A1Y3MMR3"/>
<dbReference type="RefSeq" id="WP_088093974.1">
    <property type="nucleotide sequence ID" value="NZ_JARHXM010000079.1"/>
</dbReference>
<evidence type="ECO:0000313" key="3">
    <source>
        <dbReference type="EMBL" id="OUM48872.1"/>
    </source>
</evidence>
<feature type="transmembrane region" description="Helical" evidence="2">
    <location>
        <begin position="94"/>
        <end position="120"/>
    </location>
</feature>
<feature type="transmembrane region" description="Helical" evidence="2">
    <location>
        <begin position="198"/>
        <end position="220"/>
    </location>
</feature>
<accession>A0A1Y3MMR3</accession>
<sequence>MTCPECKAEHTSEAKFCGNCGHSLTEQVVEHHAEQGEQQLSQPAPVQENRSNETVEQAKQFASGYFQFFKNALKSPAAIMKSGHIEVRNGITSLVLICFLFACMFYRMMSATALIATGIIGGAGFAPEATPSFFGESVKVFFYFLILFLFIGFIIFVSGKLMKSSFSFLETLGVWGTVSTPAVAVLVIALLFSFLLIFLLPLFISLAVICMSVCTIVSILKLDRGGLDPVYTLIIANILISIASWIVLWSYIKTILDTLTGGLTNF</sequence>
<feature type="region of interest" description="Disordered" evidence="1">
    <location>
        <begin position="32"/>
        <end position="53"/>
    </location>
</feature>
<gene>
    <name evidence="3" type="ORF">BW425_10205</name>
</gene>
<reference evidence="3 4" key="1">
    <citation type="submission" date="2017-02" db="EMBL/GenBank/DDBJ databases">
        <title>Bacillus pseudomycoides isolate FSL K6-0042.</title>
        <authorList>
            <person name="Kovac J."/>
        </authorList>
    </citation>
    <scope>NUCLEOTIDE SEQUENCE [LARGE SCALE GENOMIC DNA]</scope>
    <source>
        <strain evidence="3 4">FSL K6-0042</strain>
    </source>
</reference>
<name>A0A1Y3MMR3_9BACI</name>
<keyword evidence="2" id="KW-0812">Transmembrane</keyword>
<comment type="caution">
    <text evidence="3">The sequence shown here is derived from an EMBL/GenBank/DDBJ whole genome shotgun (WGS) entry which is preliminary data.</text>
</comment>
<evidence type="ECO:0000256" key="1">
    <source>
        <dbReference type="SAM" id="MobiDB-lite"/>
    </source>
</evidence>
<keyword evidence="2" id="KW-1133">Transmembrane helix</keyword>
<proteinExistence type="predicted"/>
<feature type="transmembrane region" description="Helical" evidence="2">
    <location>
        <begin position="232"/>
        <end position="252"/>
    </location>
</feature>
<keyword evidence="2" id="KW-0472">Membrane</keyword>
<feature type="transmembrane region" description="Helical" evidence="2">
    <location>
        <begin position="171"/>
        <end position="192"/>
    </location>
</feature>
<organism evidence="3 4">
    <name type="scientific">Bacillus pseudomycoides</name>
    <dbReference type="NCBI Taxonomy" id="64104"/>
    <lineage>
        <taxon>Bacteria</taxon>
        <taxon>Bacillati</taxon>
        <taxon>Bacillota</taxon>
        <taxon>Bacilli</taxon>
        <taxon>Bacillales</taxon>
        <taxon>Bacillaceae</taxon>
        <taxon>Bacillus</taxon>
        <taxon>Bacillus cereus group</taxon>
    </lineage>
</organism>
<dbReference type="Proteomes" id="UP000195321">
    <property type="component" value="Unassembled WGS sequence"/>
</dbReference>
<protein>
    <submittedName>
        <fullName evidence="3">Zinc ribbon domain-containing protein</fullName>
    </submittedName>
</protein>